<feature type="region of interest" description="Disordered" evidence="1">
    <location>
        <begin position="1"/>
        <end position="52"/>
    </location>
</feature>
<keyword evidence="3" id="KW-1185">Reference proteome</keyword>
<sequence length="437" mass="48079">MGKNGGKHRREKNNGDIEFPTEEIAQQEVAGVSKPHRKSKSRNAATHEADALSGPSKYLLASTEGSSTENKHALYQRAVQSPKGDISYLVKFFLTYVGGRVPVHLREDFCGTALICAEWLRPDVRRTATGLDLDDDALRWGASHNIGSLPDGGGGRMCLLLGNVLQPIECAQEIPCGTVGEVSDAGGKEEGAPCSNEQEIEKGSLQEANGAGDVAVSPAPIEGDWEMVGQSPKGDAADVSGTGRQLESLSVNGAGEKQRGPRLSKLHTAGADIICAFNYSTCCLHSRQELLRYFHHARKGLSSRGGVFAMDLYGGTSSECALRLKRRFGDFTYTWEQEEFDAVTRMTRISLHFRLENTKKTIKNAFSYQWRLWTIPEARECLLEAGFSAVHVWMREMPDLEGHDEDEEVEVDANSKYVECKKFLQCDAWNAYIVAVN</sequence>
<feature type="region of interest" description="Disordered" evidence="1">
    <location>
        <begin position="208"/>
        <end position="243"/>
    </location>
</feature>
<evidence type="ECO:0008006" key="4">
    <source>
        <dbReference type="Google" id="ProtNLM"/>
    </source>
</evidence>
<evidence type="ECO:0000256" key="1">
    <source>
        <dbReference type="SAM" id="MobiDB-lite"/>
    </source>
</evidence>
<proteinExistence type="predicted"/>
<dbReference type="OMA" id="TYDWRLW"/>
<name>A0A1Y1I7Q5_KLENI</name>
<reference evidence="2 3" key="1">
    <citation type="journal article" date="2014" name="Nat. Commun.">
        <title>Klebsormidium flaccidum genome reveals primary factors for plant terrestrial adaptation.</title>
        <authorList>
            <person name="Hori K."/>
            <person name="Maruyama F."/>
            <person name="Fujisawa T."/>
            <person name="Togashi T."/>
            <person name="Yamamoto N."/>
            <person name="Seo M."/>
            <person name="Sato S."/>
            <person name="Yamada T."/>
            <person name="Mori H."/>
            <person name="Tajima N."/>
            <person name="Moriyama T."/>
            <person name="Ikeuchi M."/>
            <person name="Watanabe M."/>
            <person name="Wada H."/>
            <person name="Kobayashi K."/>
            <person name="Saito M."/>
            <person name="Masuda T."/>
            <person name="Sasaki-Sekimoto Y."/>
            <person name="Mashiguchi K."/>
            <person name="Awai K."/>
            <person name="Shimojima M."/>
            <person name="Masuda S."/>
            <person name="Iwai M."/>
            <person name="Nobusawa T."/>
            <person name="Narise T."/>
            <person name="Kondo S."/>
            <person name="Saito H."/>
            <person name="Sato R."/>
            <person name="Murakawa M."/>
            <person name="Ihara Y."/>
            <person name="Oshima-Yamada Y."/>
            <person name="Ohtaka K."/>
            <person name="Satoh M."/>
            <person name="Sonobe K."/>
            <person name="Ishii M."/>
            <person name="Ohtani R."/>
            <person name="Kanamori-Sato M."/>
            <person name="Honoki R."/>
            <person name="Miyazaki D."/>
            <person name="Mochizuki H."/>
            <person name="Umetsu J."/>
            <person name="Higashi K."/>
            <person name="Shibata D."/>
            <person name="Kamiya Y."/>
            <person name="Sato N."/>
            <person name="Nakamura Y."/>
            <person name="Tabata S."/>
            <person name="Ida S."/>
            <person name="Kurokawa K."/>
            <person name="Ohta H."/>
        </authorList>
    </citation>
    <scope>NUCLEOTIDE SEQUENCE [LARGE SCALE GENOMIC DNA]</scope>
    <source>
        <strain evidence="2 3">NIES-2285</strain>
    </source>
</reference>
<dbReference type="OrthoDB" id="3342809at2759"/>
<dbReference type="AlphaFoldDB" id="A0A1Y1I7Q5"/>
<gene>
    <name evidence="2" type="ORF">KFL_003250070</name>
</gene>
<dbReference type="PANTHER" id="PTHR37211">
    <property type="entry name" value="EXPRESSED PROTEIN"/>
    <property type="match status" value="1"/>
</dbReference>
<dbReference type="Gene3D" id="2.20.25.110">
    <property type="entry name" value="S-adenosyl-L-methionine-dependent methyltransferases"/>
    <property type="match status" value="1"/>
</dbReference>
<evidence type="ECO:0000313" key="3">
    <source>
        <dbReference type="Proteomes" id="UP000054558"/>
    </source>
</evidence>
<dbReference type="EMBL" id="DF237274">
    <property type="protein sequence ID" value="GAQ87004.1"/>
    <property type="molecule type" value="Genomic_DNA"/>
</dbReference>
<dbReference type="PANTHER" id="PTHR37211:SF1">
    <property type="entry name" value="EXPRESSED PROTEIN"/>
    <property type="match status" value="1"/>
</dbReference>
<protein>
    <recommendedName>
        <fullName evidence="4">S-adenosyl-L-methionine-dependent methyltransferases superfamily protein</fullName>
    </recommendedName>
</protein>
<dbReference type="InterPro" id="IPR029063">
    <property type="entry name" value="SAM-dependent_MTases_sf"/>
</dbReference>
<dbReference type="Proteomes" id="UP000054558">
    <property type="component" value="Unassembled WGS sequence"/>
</dbReference>
<dbReference type="SUPFAM" id="SSF53335">
    <property type="entry name" value="S-adenosyl-L-methionine-dependent methyltransferases"/>
    <property type="match status" value="1"/>
</dbReference>
<organism evidence="2 3">
    <name type="scientific">Klebsormidium nitens</name>
    <name type="common">Green alga</name>
    <name type="synonym">Ulothrix nitens</name>
    <dbReference type="NCBI Taxonomy" id="105231"/>
    <lineage>
        <taxon>Eukaryota</taxon>
        <taxon>Viridiplantae</taxon>
        <taxon>Streptophyta</taxon>
        <taxon>Klebsormidiophyceae</taxon>
        <taxon>Klebsormidiales</taxon>
        <taxon>Klebsormidiaceae</taxon>
        <taxon>Klebsormidium</taxon>
    </lineage>
</organism>
<feature type="compositionally biased region" description="Basic residues" evidence="1">
    <location>
        <begin position="1"/>
        <end position="11"/>
    </location>
</feature>
<evidence type="ECO:0000313" key="2">
    <source>
        <dbReference type="EMBL" id="GAQ87004.1"/>
    </source>
</evidence>
<accession>A0A1Y1I7Q5</accession>
<dbReference type="Gene3D" id="3.40.50.150">
    <property type="entry name" value="Vaccinia Virus protein VP39"/>
    <property type="match status" value="1"/>
</dbReference>